<dbReference type="EMBL" id="MHUW01000013">
    <property type="protein sequence ID" value="OHA83824.1"/>
    <property type="molecule type" value="Genomic_DNA"/>
</dbReference>
<evidence type="ECO:0000313" key="2">
    <source>
        <dbReference type="Proteomes" id="UP000177987"/>
    </source>
</evidence>
<evidence type="ECO:0000313" key="1">
    <source>
        <dbReference type="EMBL" id="OHA83824.1"/>
    </source>
</evidence>
<gene>
    <name evidence="1" type="ORF">A2937_02000</name>
</gene>
<dbReference type="AlphaFoldDB" id="A0A1G2SFV0"/>
<sequence>MESAPQHHREGIQELLDKAYDEGHRDNVAMKEGEVVEERVGHMDDKEMHGKSSQERTLSFLRDRGYLDTSFEGKEIHHLVVESLSKKEAFDRYCSSGRTSVWDGLEENMPYMTPEGTTLDVMIMKFNKVIGSDEAITEMATLGVRPLTYEELIQYGIAYPTHQEKDAFNGLGSKHTFENGNVLTPRLVLSGGYRVLCANSWDSDWSEWCRFPVVRK</sequence>
<name>A0A1G2SFV0_9BACT</name>
<proteinExistence type="predicted"/>
<comment type="caution">
    <text evidence="1">The sequence shown here is derived from an EMBL/GenBank/DDBJ whole genome shotgun (WGS) entry which is preliminary data.</text>
</comment>
<accession>A0A1G2SFV0</accession>
<dbReference type="Proteomes" id="UP000177987">
    <property type="component" value="Unassembled WGS sequence"/>
</dbReference>
<organism evidence="1 2">
    <name type="scientific">Candidatus Yonathbacteria bacterium RIFCSPLOWO2_01_FULL_47_33b</name>
    <dbReference type="NCBI Taxonomy" id="1802727"/>
    <lineage>
        <taxon>Bacteria</taxon>
        <taxon>Candidatus Yonathiibacteriota</taxon>
    </lineage>
</organism>
<reference evidence="1 2" key="1">
    <citation type="journal article" date="2016" name="Nat. Commun.">
        <title>Thousands of microbial genomes shed light on interconnected biogeochemical processes in an aquifer system.</title>
        <authorList>
            <person name="Anantharaman K."/>
            <person name="Brown C.T."/>
            <person name="Hug L.A."/>
            <person name="Sharon I."/>
            <person name="Castelle C.J."/>
            <person name="Probst A.J."/>
            <person name="Thomas B.C."/>
            <person name="Singh A."/>
            <person name="Wilkins M.J."/>
            <person name="Karaoz U."/>
            <person name="Brodie E.L."/>
            <person name="Williams K.H."/>
            <person name="Hubbard S.S."/>
            <person name="Banfield J.F."/>
        </authorList>
    </citation>
    <scope>NUCLEOTIDE SEQUENCE [LARGE SCALE GENOMIC DNA]</scope>
</reference>
<protein>
    <submittedName>
        <fullName evidence="1">Uncharacterized protein</fullName>
    </submittedName>
</protein>